<gene>
    <name evidence="2" type="ORF">F3087_40640</name>
</gene>
<protein>
    <submittedName>
        <fullName evidence="2">Tetratricopeptide repeat protein</fullName>
    </submittedName>
</protein>
<organism evidence="2 3">
    <name type="scientific">Nocardia colli</name>
    <dbReference type="NCBI Taxonomy" id="2545717"/>
    <lineage>
        <taxon>Bacteria</taxon>
        <taxon>Bacillati</taxon>
        <taxon>Actinomycetota</taxon>
        <taxon>Actinomycetes</taxon>
        <taxon>Mycobacteriales</taxon>
        <taxon>Nocardiaceae</taxon>
        <taxon>Nocardia</taxon>
    </lineage>
</organism>
<name>A0A5N0DU68_9NOCA</name>
<feature type="region of interest" description="Disordered" evidence="1">
    <location>
        <begin position="84"/>
        <end position="106"/>
    </location>
</feature>
<evidence type="ECO:0000313" key="2">
    <source>
        <dbReference type="EMBL" id="KAA8880628.1"/>
    </source>
</evidence>
<keyword evidence="3" id="KW-1185">Reference proteome</keyword>
<accession>A0A5N0DU68</accession>
<feature type="compositionally biased region" description="Polar residues" evidence="1">
    <location>
        <begin position="97"/>
        <end position="106"/>
    </location>
</feature>
<dbReference type="EMBL" id="VXLC01000032">
    <property type="protein sequence ID" value="KAA8880628.1"/>
    <property type="molecule type" value="Genomic_DNA"/>
</dbReference>
<dbReference type="Gene3D" id="1.25.40.10">
    <property type="entry name" value="Tetratricopeptide repeat domain"/>
    <property type="match status" value="1"/>
</dbReference>
<evidence type="ECO:0000256" key="1">
    <source>
        <dbReference type="SAM" id="MobiDB-lite"/>
    </source>
</evidence>
<proteinExistence type="predicted"/>
<evidence type="ECO:0000313" key="3">
    <source>
        <dbReference type="Proteomes" id="UP000323876"/>
    </source>
</evidence>
<comment type="caution">
    <text evidence="2">The sequence shown here is derived from an EMBL/GenBank/DDBJ whole genome shotgun (WGS) entry which is preliminary data.</text>
</comment>
<reference evidence="2 3" key="1">
    <citation type="submission" date="2019-09" db="EMBL/GenBank/DDBJ databases">
        <authorList>
            <person name="Wang X."/>
        </authorList>
    </citation>
    <scope>NUCLEOTIDE SEQUENCE [LARGE SCALE GENOMIC DNA]</scope>
    <source>
        <strain evidence="2 3">CICC 11023</strain>
    </source>
</reference>
<sequence length="106" mass="11693">MRAAADYRGRRRRNTDVAEHRWEVGRSLDTFGADDPRTLDAQLRLADACMATGRSAEALYWYAATHASCLRAFDPDHPTSIEAEKRLGDARRRVTSGGPSTSLNGA</sequence>
<dbReference type="InterPro" id="IPR011990">
    <property type="entry name" value="TPR-like_helical_dom_sf"/>
</dbReference>
<dbReference type="OrthoDB" id="580767at2"/>
<dbReference type="Proteomes" id="UP000323876">
    <property type="component" value="Unassembled WGS sequence"/>
</dbReference>
<dbReference type="AlphaFoldDB" id="A0A5N0DU68"/>
<dbReference type="RefSeq" id="WP_150407505.1">
    <property type="nucleotide sequence ID" value="NZ_VXLC01000032.1"/>
</dbReference>